<dbReference type="SMART" id="SM00091">
    <property type="entry name" value="PAS"/>
    <property type="match status" value="2"/>
</dbReference>
<feature type="domain" description="PAS" evidence="9">
    <location>
        <begin position="174"/>
        <end position="211"/>
    </location>
</feature>
<dbReference type="SUPFAM" id="SSF47384">
    <property type="entry name" value="Homodimeric domain of signal transducing histidine kinase"/>
    <property type="match status" value="1"/>
</dbReference>
<dbReference type="Pfam" id="PF02518">
    <property type="entry name" value="HATPase_c"/>
    <property type="match status" value="1"/>
</dbReference>
<dbReference type="GO" id="GO:0006355">
    <property type="term" value="P:regulation of DNA-templated transcription"/>
    <property type="evidence" value="ECO:0007669"/>
    <property type="project" value="InterPro"/>
</dbReference>
<dbReference type="Gene3D" id="3.30.450.40">
    <property type="match status" value="2"/>
</dbReference>
<dbReference type="InterPro" id="IPR003594">
    <property type="entry name" value="HATPase_dom"/>
</dbReference>
<evidence type="ECO:0000313" key="11">
    <source>
        <dbReference type="Proteomes" id="UP000198415"/>
    </source>
</evidence>
<dbReference type="SUPFAM" id="SSF55874">
    <property type="entry name" value="ATPase domain of HSP90 chaperone/DNA topoisomerase II/histidine kinase"/>
    <property type="match status" value="1"/>
</dbReference>
<dbReference type="PANTHER" id="PTHR43711">
    <property type="entry name" value="TWO-COMPONENT HISTIDINE KINASE"/>
    <property type="match status" value="1"/>
</dbReference>
<evidence type="ECO:0000256" key="1">
    <source>
        <dbReference type="ARBA" id="ARBA00000085"/>
    </source>
</evidence>
<evidence type="ECO:0000256" key="3">
    <source>
        <dbReference type="ARBA" id="ARBA00012438"/>
    </source>
</evidence>
<proteinExistence type="predicted"/>
<dbReference type="InterPro" id="IPR036890">
    <property type="entry name" value="HATPase_C_sf"/>
</dbReference>
<keyword evidence="7" id="KW-0902">Two-component regulatory system</keyword>
<dbReference type="EMBL" id="FZNR01000021">
    <property type="protein sequence ID" value="SNS69389.1"/>
    <property type="molecule type" value="Genomic_DNA"/>
</dbReference>
<dbReference type="Pfam" id="PF00512">
    <property type="entry name" value="HisKA"/>
    <property type="match status" value="1"/>
</dbReference>
<dbReference type="Gene3D" id="1.10.287.130">
    <property type="match status" value="1"/>
</dbReference>
<keyword evidence="4" id="KW-0597">Phosphoprotein</keyword>
<dbReference type="Pfam" id="PF13426">
    <property type="entry name" value="PAS_9"/>
    <property type="match status" value="1"/>
</dbReference>
<dbReference type="SMART" id="SM00387">
    <property type="entry name" value="HATPase_c"/>
    <property type="match status" value="1"/>
</dbReference>
<dbReference type="Pfam" id="PF13185">
    <property type="entry name" value="GAF_2"/>
    <property type="match status" value="1"/>
</dbReference>
<dbReference type="CDD" id="cd00075">
    <property type="entry name" value="HATPase"/>
    <property type="match status" value="1"/>
</dbReference>
<keyword evidence="6" id="KW-0418">Kinase</keyword>
<protein>
    <recommendedName>
        <fullName evidence="3">histidine kinase</fullName>
        <ecNumber evidence="3">2.7.13.3</ecNumber>
    </recommendedName>
</protein>
<dbReference type="InterPro" id="IPR003661">
    <property type="entry name" value="HisK_dim/P_dom"/>
</dbReference>
<dbReference type="InterPro" id="IPR003018">
    <property type="entry name" value="GAF"/>
</dbReference>
<sequence>MGTLQQPERLAAAERAERTLAGLVLPCDRLARLASRLLDVPMGAICLVSGDEILVGRHGLAAPLDDARRVPMDYSFGKYIVSADAPVAVPDLLAHPELRHHRLTTEHGIRSFLGVPLHDTTGAAVGSIVVAGTLARDWTDRDVAVLTEIAGVLDPIPDVRTPIATMPDLDSAMVLDQINEAFIGSDADGRIISWNRAAERMFGWSAAEVHGLRWDERILAEPVGKEFDALVAEVLATPSGQPRVEQGIARRRDGTEFPVEGLVHTMGSPNGPIVCTFLLDVSDRVETARAVGDQQSLLAEILEGLHTMLVVCDVDGSVVLLSRTLREFLEMPEDWTPTDVSGISNTVSRWDPDGRPMSKEQYPLTRALAGEVLSGAVLTFGVEGKDRRDFLVNARPVVSADGRRLGAVEVLKDITEQRLIERLRACEPEIVKALAYARGVREAGLATIAAIATTLRWPFAQVWLGEDANQPIYQMAFWAAPGRGNGYGIEREVLKRGEGVSGRAWSAGEVYWLGDLEAVGDPLLTELATRVGVRAGLGVPVRGADGPVGVLALFTEDQNEPGEATKAMLAGLAAHFGAYLARRQAAGFAAELGRSRNDFVSLVGHEIRTPLTSISSCADLLLADADEGIPVEREMLVMMKRQSQHLRFIVEDLLDLAGLESGHIPLRRSEVELVEVVRAAVSAERDLAEANHVELLTDLPDSLRLTADPARLRQLVDNLLSNAVKYSPDGGQVRLRVHEVDDLAEMIVEDQGVGVPADERDRLFTRFFRASNTVNSGIQGVGLGLAIARAIVEAHGGTIGIGELAEAQRGTLLTVRLPLRPPTVDDPPAVRP</sequence>
<evidence type="ECO:0000259" key="9">
    <source>
        <dbReference type="PROSITE" id="PS50112"/>
    </source>
</evidence>
<organism evidence="10 11">
    <name type="scientific">Actinoplanes regularis</name>
    <dbReference type="NCBI Taxonomy" id="52697"/>
    <lineage>
        <taxon>Bacteria</taxon>
        <taxon>Bacillati</taxon>
        <taxon>Actinomycetota</taxon>
        <taxon>Actinomycetes</taxon>
        <taxon>Micromonosporales</taxon>
        <taxon>Micromonosporaceae</taxon>
        <taxon>Actinoplanes</taxon>
    </lineage>
</organism>
<dbReference type="InterPro" id="IPR029016">
    <property type="entry name" value="GAF-like_dom_sf"/>
</dbReference>
<dbReference type="InterPro" id="IPR050736">
    <property type="entry name" value="Sensor_HK_Regulatory"/>
</dbReference>
<dbReference type="CDD" id="cd00130">
    <property type="entry name" value="PAS"/>
    <property type="match status" value="1"/>
</dbReference>
<evidence type="ECO:0000259" key="8">
    <source>
        <dbReference type="PROSITE" id="PS50109"/>
    </source>
</evidence>
<evidence type="ECO:0000256" key="4">
    <source>
        <dbReference type="ARBA" id="ARBA00022553"/>
    </source>
</evidence>
<dbReference type="CDD" id="cd00082">
    <property type="entry name" value="HisKA"/>
    <property type="match status" value="1"/>
</dbReference>
<dbReference type="Gene3D" id="3.30.450.20">
    <property type="entry name" value="PAS domain"/>
    <property type="match status" value="2"/>
</dbReference>
<dbReference type="Gene3D" id="3.30.565.10">
    <property type="entry name" value="Histidine kinase-like ATPase, C-terminal domain"/>
    <property type="match status" value="1"/>
</dbReference>
<dbReference type="InterPro" id="IPR005467">
    <property type="entry name" value="His_kinase_dom"/>
</dbReference>
<dbReference type="PROSITE" id="PS50112">
    <property type="entry name" value="PAS"/>
    <property type="match status" value="1"/>
</dbReference>
<dbReference type="SUPFAM" id="SSF55785">
    <property type="entry name" value="PYP-like sensor domain (PAS domain)"/>
    <property type="match status" value="2"/>
</dbReference>
<dbReference type="GO" id="GO:0005886">
    <property type="term" value="C:plasma membrane"/>
    <property type="evidence" value="ECO:0007669"/>
    <property type="project" value="UniProtKB-SubCell"/>
</dbReference>
<gene>
    <name evidence="10" type="ORF">SAMN06264365_12168</name>
</gene>
<name>A0A239GJP9_9ACTN</name>
<dbReference type="FunFam" id="3.30.565.10:FF:000006">
    <property type="entry name" value="Sensor histidine kinase WalK"/>
    <property type="match status" value="1"/>
</dbReference>
<evidence type="ECO:0000313" key="10">
    <source>
        <dbReference type="EMBL" id="SNS69389.1"/>
    </source>
</evidence>
<evidence type="ECO:0000256" key="6">
    <source>
        <dbReference type="ARBA" id="ARBA00022777"/>
    </source>
</evidence>
<evidence type="ECO:0000256" key="5">
    <source>
        <dbReference type="ARBA" id="ARBA00022679"/>
    </source>
</evidence>
<dbReference type="Pfam" id="PF01590">
    <property type="entry name" value="GAF"/>
    <property type="match status" value="1"/>
</dbReference>
<evidence type="ECO:0000256" key="7">
    <source>
        <dbReference type="ARBA" id="ARBA00023012"/>
    </source>
</evidence>
<feature type="domain" description="Histidine kinase" evidence="8">
    <location>
        <begin position="602"/>
        <end position="821"/>
    </location>
</feature>
<dbReference type="Pfam" id="PF00989">
    <property type="entry name" value="PAS"/>
    <property type="match status" value="1"/>
</dbReference>
<dbReference type="EC" id="2.7.13.3" evidence="3"/>
<keyword evidence="11" id="KW-1185">Reference proteome</keyword>
<dbReference type="InterPro" id="IPR035965">
    <property type="entry name" value="PAS-like_dom_sf"/>
</dbReference>
<dbReference type="AlphaFoldDB" id="A0A239GJP9"/>
<dbReference type="PRINTS" id="PR00344">
    <property type="entry name" value="BCTRLSENSOR"/>
</dbReference>
<dbReference type="InterPro" id="IPR013767">
    <property type="entry name" value="PAS_fold"/>
</dbReference>
<comment type="catalytic activity">
    <reaction evidence="1">
        <text>ATP + protein L-histidine = ADP + protein N-phospho-L-histidine.</text>
        <dbReference type="EC" id="2.7.13.3"/>
    </reaction>
</comment>
<dbReference type="PANTHER" id="PTHR43711:SF1">
    <property type="entry name" value="HISTIDINE KINASE 1"/>
    <property type="match status" value="1"/>
</dbReference>
<dbReference type="InterPro" id="IPR004358">
    <property type="entry name" value="Sig_transdc_His_kin-like_C"/>
</dbReference>
<keyword evidence="5" id="KW-0808">Transferase</keyword>
<accession>A0A239GJP9</accession>
<comment type="subcellular location">
    <subcellularLocation>
        <location evidence="2">Cell membrane</location>
    </subcellularLocation>
</comment>
<dbReference type="Proteomes" id="UP000198415">
    <property type="component" value="Unassembled WGS sequence"/>
</dbReference>
<dbReference type="SUPFAM" id="SSF55781">
    <property type="entry name" value="GAF domain-like"/>
    <property type="match status" value="2"/>
</dbReference>
<dbReference type="SMART" id="SM00388">
    <property type="entry name" value="HisKA"/>
    <property type="match status" value="1"/>
</dbReference>
<evidence type="ECO:0000256" key="2">
    <source>
        <dbReference type="ARBA" id="ARBA00004236"/>
    </source>
</evidence>
<dbReference type="GO" id="GO:0000155">
    <property type="term" value="F:phosphorelay sensor kinase activity"/>
    <property type="evidence" value="ECO:0007669"/>
    <property type="project" value="InterPro"/>
</dbReference>
<dbReference type="InterPro" id="IPR036097">
    <property type="entry name" value="HisK_dim/P_sf"/>
</dbReference>
<dbReference type="InterPro" id="IPR000014">
    <property type="entry name" value="PAS"/>
</dbReference>
<dbReference type="NCBIfam" id="TIGR00229">
    <property type="entry name" value="sensory_box"/>
    <property type="match status" value="1"/>
</dbReference>
<dbReference type="PROSITE" id="PS50109">
    <property type="entry name" value="HIS_KIN"/>
    <property type="match status" value="1"/>
</dbReference>
<dbReference type="SMART" id="SM00065">
    <property type="entry name" value="GAF"/>
    <property type="match status" value="2"/>
</dbReference>
<reference evidence="10 11" key="1">
    <citation type="submission" date="2017-06" db="EMBL/GenBank/DDBJ databases">
        <authorList>
            <person name="Kim H.J."/>
            <person name="Triplett B.A."/>
        </authorList>
    </citation>
    <scope>NUCLEOTIDE SEQUENCE [LARGE SCALE GENOMIC DNA]</scope>
    <source>
        <strain evidence="10 11">DSM 43151</strain>
    </source>
</reference>